<protein>
    <submittedName>
        <fullName evidence="2">Uncharacterized protein</fullName>
    </submittedName>
</protein>
<sequence length="244" mass="26941">MASIHTSLQTVTTRGNMASIHNITPDSHHTRQHCLTLVYSQPSSAVGNGMTRSNVSATNSSHHSLDTGQKDDTSPVNSKLTSEGNRHDSANIVALTQNCARGTVAVSEYVIELTTNMAALLVLIWQEGVLTPQHTLRKKLPSTITSEPALREQQCSLYLSVPPLYPLPSYMRMHTTVKHHVTGTVKRTVPYKDIFLRLLSSGKFKMLESIVILILLSGAFQHLSLAVDMDQEQLPQEKCKSMVR</sequence>
<name>A0A7R9ECJ5_9NEOP</name>
<feature type="compositionally biased region" description="Basic and acidic residues" evidence="1">
    <location>
        <begin position="63"/>
        <end position="73"/>
    </location>
</feature>
<gene>
    <name evidence="2" type="ORF">TMSB3V08_LOCUS7340</name>
</gene>
<dbReference type="AlphaFoldDB" id="A0A7R9ECJ5"/>
<feature type="compositionally biased region" description="Polar residues" evidence="1">
    <location>
        <begin position="45"/>
        <end position="62"/>
    </location>
</feature>
<accession>A0A7R9ECJ5</accession>
<dbReference type="EMBL" id="OB794553">
    <property type="protein sequence ID" value="CAD7430586.1"/>
    <property type="molecule type" value="Genomic_DNA"/>
</dbReference>
<feature type="region of interest" description="Disordered" evidence="1">
    <location>
        <begin position="45"/>
        <end position="85"/>
    </location>
</feature>
<feature type="compositionally biased region" description="Polar residues" evidence="1">
    <location>
        <begin position="74"/>
        <end position="83"/>
    </location>
</feature>
<evidence type="ECO:0000256" key="1">
    <source>
        <dbReference type="SAM" id="MobiDB-lite"/>
    </source>
</evidence>
<evidence type="ECO:0000313" key="2">
    <source>
        <dbReference type="EMBL" id="CAD7430586.1"/>
    </source>
</evidence>
<proteinExistence type="predicted"/>
<organism evidence="2">
    <name type="scientific">Timema monikensis</name>
    <dbReference type="NCBI Taxonomy" id="170555"/>
    <lineage>
        <taxon>Eukaryota</taxon>
        <taxon>Metazoa</taxon>
        <taxon>Ecdysozoa</taxon>
        <taxon>Arthropoda</taxon>
        <taxon>Hexapoda</taxon>
        <taxon>Insecta</taxon>
        <taxon>Pterygota</taxon>
        <taxon>Neoptera</taxon>
        <taxon>Polyneoptera</taxon>
        <taxon>Phasmatodea</taxon>
        <taxon>Timematodea</taxon>
        <taxon>Timematoidea</taxon>
        <taxon>Timematidae</taxon>
        <taxon>Timema</taxon>
    </lineage>
</organism>
<reference evidence="2" key="1">
    <citation type="submission" date="2020-11" db="EMBL/GenBank/DDBJ databases">
        <authorList>
            <person name="Tran Van P."/>
        </authorList>
    </citation>
    <scope>NUCLEOTIDE SEQUENCE</scope>
</reference>